<accession>A0A1T2XMS7</accession>
<feature type="transmembrane region" description="Helical" evidence="2">
    <location>
        <begin position="12"/>
        <end position="30"/>
    </location>
</feature>
<feature type="domain" description="VTT" evidence="3">
    <location>
        <begin position="29"/>
        <end position="156"/>
    </location>
</feature>
<dbReference type="InterPro" id="IPR051311">
    <property type="entry name" value="DedA_domain"/>
</dbReference>
<dbReference type="AlphaFoldDB" id="A0A1T2XMS7"/>
<dbReference type="GO" id="GO:0005886">
    <property type="term" value="C:plasma membrane"/>
    <property type="evidence" value="ECO:0007669"/>
    <property type="project" value="TreeGrafter"/>
</dbReference>
<dbReference type="InterPro" id="IPR032816">
    <property type="entry name" value="VTT_dom"/>
</dbReference>
<keyword evidence="2" id="KW-0812">Transmembrane</keyword>
<dbReference type="Pfam" id="PF09335">
    <property type="entry name" value="VTT_dom"/>
    <property type="match status" value="1"/>
</dbReference>
<evidence type="ECO:0000313" key="5">
    <source>
        <dbReference type="Proteomes" id="UP000190188"/>
    </source>
</evidence>
<proteinExistence type="inferred from homology"/>
<evidence type="ECO:0000256" key="1">
    <source>
        <dbReference type="ARBA" id="ARBA00010792"/>
    </source>
</evidence>
<organism evidence="4 5">
    <name type="scientific">Paenibacillus selenitireducens</name>
    <dbReference type="NCBI Taxonomy" id="1324314"/>
    <lineage>
        <taxon>Bacteria</taxon>
        <taxon>Bacillati</taxon>
        <taxon>Bacillota</taxon>
        <taxon>Bacilli</taxon>
        <taxon>Bacillales</taxon>
        <taxon>Paenibacillaceae</taxon>
        <taxon>Paenibacillus</taxon>
    </lineage>
</organism>
<keyword evidence="5" id="KW-1185">Reference proteome</keyword>
<dbReference type="RefSeq" id="WP_078496887.1">
    <property type="nucleotide sequence ID" value="NZ_MSZX01000001.1"/>
</dbReference>
<keyword evidence="2" id="KW-1133">Transmembrane helix</keyword>
<dbReference type="EMBL" id="MSZX01000001">
    <property type="protein sequence ID" value="OPA81161.1"/>
    <property type="molecule type" value="Genomic_DNA"/>
</dbReference>
<comment type="caution">
    <text evidence="4">The sequence shown here is derived from an EMBL/GenBank/DDBJ whole genome shotgun (WGS) entry which is preliminary data.</text>
</comment>
<feature type="transmembrane region" description="Helical" evidence="2">
    <location>
        <begin position="50"/>
        <end position="72"/>
    </location>
</feature>
<evidence type="ECO:0000259" key="3">
    <source>
        <dbReference type="Pfam" id="PF09335"/>
    </source>
</evidence>
<keyword evidence="2" id="KW-0472">Membrane</keyword>
<gene>
    <name evidence="4" type="ORF">BVG16_02165</name>
</gene>
<dbReference type="OrthoDB" id="9782291at2"/>
<dbReference type="Proteomes" id="UP000190188">
    <property type="component" value="Unassembled WGS sequence"/>
</dbReference>
<feature type="transmembrane region" description="Helical" evidence="2">
    <location>
        <begin position="173"/>
        <end position="192"/>
    </location>
</feature>
<comment type="similarity">
    <text evidence="1">Belongs to the DedA family.</text>
</comment>
<protein>
    <recommendedName>
        <fullName evidence="3">VTT domain-containing protein</fullName>
    </recommendedName>
</protein>
<evidence type="ECO:0000313" key="4">
    <source>
        <dbReference type="EMBL" id="OPA81161.1"/>
    </source>
</evidence>
<sequence>MHEALNFISNYGYLALFLLLACGIVGIPVPDETLMLTVGGLSAHGHHFTYMNVLIVSFLGSMTGMMISYLVGRHVGSGLLQRYGKWIHLTPDRLAKTELWFHKYGGLSIIFGYFIPGIRHVTCYLAGVTRVRFVKYLGFASIGALVWCFVFVTIGRFVGSNWTVIHGFVKRNIAHSITIVALIVVIIVIILMSRRKKAV</sequence>
<dbReference type="PANTHER" id="PTHR42709">
    <property type="entry name" value="ALKALINE PHOSPHATASE LIKE PROTEIN"/>
    <property type="match status" value="1"/>
</dbReference>
<evidence type="ECO:0000256" key="2">
    <source>
        <dbReference type="SAM" id="Phobius"/>
    </source>
</evidence>
<name>A0A1T2XMS7_9BACL</name>
<feature type="transmembrane region" description="Helical" evidence="2">
    <location>
        <begin position="136"/>
        <end position="158"/>
    </location>
</feature>
<dbReference type="PANTHER" id="PTHR42709:SF9">
    <property type="entry name" value="ALKALINE PHOSPHATASE LIKE PROTEIN"/>
    <property type="match status" value="1"/>
</dbReference>
<dbReference type="STRING" id="1324314.BVG16_02165"/>
<reference evidence="4 5" key="1">
    <citation type="submission" date="2017-01" db="EMBL/GenBank/DDBJ databases">
        <title>Genome analysis of Paenibacillus selenitrireducens ES3-24.</title>
        <authorList>
            <person name="Xu D."/>
            <person name="Yao R."/>
            <person name="Zheng S."/>
        </authorList>
    </citation>
    <scope>NUCLEOTIDE SEQUENCE [LARGE SCALE GENOMIC DNA]</scope>
    <source>
        <strain evidence="4 5">ES3-24</strain>
    </source>
</reference>